<evidence type="ECO:0000313" key="2">
    <source>
        <dbReference type="EMBL" id="CAI8035731.1"/>
    </source>
</evidence>
<dbReference type="PANTHER" id="PTHR43143">
    <property type="entry name" value="METALLOPHOSPHOESTERASE, CALCINEURIN SUPERFAMILY"/>
    <property type="match status" value="1"/>
</dbReference>
<feature type="domain" description="Calcineurin-like phosphoesterase" evidence="1">
    <location>
        <begin position="10"/>
        <end position="188"/>
    </location>
</feature>
<evidence type="ECO:0000259" key="1">
    <source>
        <dbReference type="Pfam" id="PF00149"/>
    </source>
</evidence>
<keyword evidence="3" id="KW-1185">Reference proteome</keyword>
<comment type="caution">
    <text evidence="2">The sequence shown here is derived from an EMBL/GenBank/DDBJ whole genome shotgun (WGS) entry which is preliminary data.</text>
</comment>
<accession>A0AA35SVF7</accession>
<dbReference type="PANTHER" id="PTHR43143:SF1">
    <property type="entry name" value="SERINE_THREONINE-PROTEIN PHOSPHATASE CPPED1"/>
    <property type="match status" value="1"/>
</dbReference>
<dbReference type="SUPFAM" id="SSF56300">
    <property type="entry name" value="Metallo-dependent phosphatases"/>
    <property type="match status" value="1"/>
</dbReference>
<proteinExistence type="predicted"/>
<dbReference type="Pfam" id="PF00149">
    <property type="entry name" value="Metallophos"/>
    <property type="match status" value="1"/>
</dbReference>
<dbReference type="Proteomes" id="UP001174909">
    <property type="component" value="Unassembled WGS sequence"/>
</dbReference>
<dbReference type="InterPro" id="IPR051918">
    <property type="entry name" value="STPP_CPPED1"/>
</dbReference>
<dbReference type="GO" id="GO:0016787">
    <property type="term" value="F:hydrolase activity"/>
    <property type="evidence" value="ECO:0007669"/>
    <property type="project" value="InterPro"/>
</dbReference>
<evidence type="ECO:0000313" key="3">
    <source>
        <dbReference type="Proteomes" id="UP001174909"/>
    </source>
</evidence>
<organism evidence="2 3">
    <name type="scientific">Geodia barretti</name>
    <name type="common">Barrett's horny sponge</name>
    <dbReference type="NCBI Taxonomy" id="519541"/>
    <lineage>
        <taxon>Eukaryota</taxon>
        <taxon>Metazoa</taxon>
        <taxon>Porifera</taxon>
        <taxon>Demospongiae</taxon>
        <taxon>Heteroscleromorpha</taxon>
        <taxon>Tetractinellida</taxon>
        <taxon>Astrophorina</taxon>
        <taxon>Geodiidae</taxon>
        <taxon>Geodia</taxon>
    </lineage>
</organism>
<dbReference type="InterPro" id="IPR004843">
    <property type="entry name" value="Calcineurin-like_PHP"/>
</dbReference>
<dbReference type="AlphaFoldDB" id="A0AA35SVF7"/>
<dbReference type="EMBL" id="CASHTH010002825">
    <property type="protein sequence ID" value="CAI8035731.1"/>
    <property type="molecule type" value="Genomic_DNA"/>
</dbReference>
<sequence length="272" mass="30654">MLTQSKTVLDAIVPAVNPIKPEFIVHGGDFLCGGSSFDLPWTTYLQSIEDVATTFADFEAPMYCIPGNHDSDAQQGSFEAFAERFDIPETLTVVDAAPRLRLALANIYHQCDPIEDGSGVWTDTLDNALREEAEKAYEEGHAMLLFLHAWALPSHEEGKGTLDGADRLLKTVKESPAIVALFTGHRHTNRIRMYRDFLTVDTACLIGFPMGFREVQLRDNGYFETRFHQLPLPALIQESYDKSSAETNNGWNGEIHDRNTEILLPRLREIWR</sequence>
<dbReference type="InterPro" id="IPR029052">
    <property type="entry name" value="Metallo-depent_PP-like"/>
</dbReference>
<dbReference type="Gene3D" id="3.60.21.10">
    <property type="match status" value="2"/>
</dbReference>
<reference evidence="2" key="1">
    <citation type="submission" date="2023-03" db="EMBL/GenBank/DDBJ databases">
        <authorList>
            <person name="Steffen K."/>
            <person name="Cardenas P."/>
        </authorList>
    </citation>
    <scope>NUCLEOTIDE SEQUENCE</scope>
</reference>
<name>A0AA35SVF7_GEOBA</name>
<gene>
    <name evidence="2" type="ORF">GBAR_LOCUS20033</name>
</gene>
<protein>
    <recommendedName>
        <fullName evidence="1">Calcineurin-like phosphoesterase domain-containing protein</fullName>
    </recommendedName>
</protein>